<proteinExistence type="predicted"/>
<keyword evidence="2" id="KW-1185">Reference proteome</keyword>
<gene>
    <name evidence="1" type="ORF">M409DRAFT_17533</name>
</gene>
<evidence type="ECO:0000313" key="2">
    <source>
        <dbReference type="Proteomes" id="UP000799537"/>
    </source>
</evidence>
<sequence length="179" mass="19928">MNAIKTYNVTRDSGWNYRHLQVQHNNQTFLWVNTSGSGFLNARPRMHLQTQSEHGPVVAAAALKASSASCRVMLGNPDATAKDDWIDVHSDKTHDKDLGASSSRNTHFKLLDGQNESQVLAVYIQDRKWFDSSNVAKIDYFAELDPNLELLSLAAIFGIEDRIRRKKNNSNAAVVAATS</sequence>
<protein>
    <submittedName>
        <fullName evidence="1">Uncharacterized protein</fullName>
    </submittedName>
</protein>
<name>A0A6A6D1K1_ZASCE</name>
<dbReference type="EMBL" id="ML993581">
    <property type="protein sequence ID" value="KAF2172298.1"/>
    <property type="molecule type" value="Genomic_DNA"/>
</dbReference>
<evidence type="ECO:0000313" key="1">
    <source>
        <dbReference type="EMBL" id="KAF2172298.1"/>
    </source>
</evidence>
<dbReference type="GeneID" id="54557369"/>
<dbReference type="Proteomes" id="UP000799537">
    <property type="component" value="Unassembled WGS sequence"/>
</dbReference>
<dbReference type="RefSeq" id="XP_033673187.1">
    <property type="nucleotide sequence ID" value="XM_033804097.1"/>
</dbReference>
<dbReference type="OrthoDB" id="3646623at2759"/>
<reference evidence="1" key="1">
    <citation type="journal article" date="2020" name="Stud. Mycol.">
        <title>101 Dothideomycetes genomes: a test case for predicting lifestyles and emergence of pathogens.</title>
        <authorList>
            <person name="Haridas S."/>
            <person name="Albert R."/>
            <person name="Binder M."/>
            <person name="Bloem J."/>
            <person name="Labutti K."/>
            <person name="Salamov A."/>
            <person name="Andreopoulos B."/>
            <person name="Baker S."/>
            <person name="Barry K."/>
            <person name="Bills G."/>
            <person name="Bluhm B."/>
            <person name="Cannon C."/>
            <person name="Castanera R."/>
            <person name="Culley D."/>
            <person name="Daum C."/>
            <person name="Ezra D."/>
            <person name="Gonzalez J."/>
            <person name="Henrissat B."/>
            <person name="Kuo A."/>
            <person name="Liang C."/>
            <person name="Lipzen A."/>
            <person name="Lutzoni F."/>
            <person name="Magnuson J."/>
            <person name="Mondo S."/>
            <person name="Nolan M."/>
            <person name="Ohm R."/>
            <person name="Pangilinan J."/>
            <person name="Park H.-J."/>
            <person name="Ramirez L."/>
            <person name="Alfaro M."/>
            <person name="Sun H."/>
            <person name="Tritt A."/>
            <person name="Yoshinaga Y."/>
            <person name="Zwiers L.-H."/>
            <person name="Turgeon B."/>
            <person name="Goodwin S."/>
            <person name="Spatafora J."/>
            <person name="Crous P."/>
            <person name="Grigoriev I."/>
        </authorList>
    </citation>
    <scope>NUCLEOTIDE SEQUENCE</scope>
    <source>
        <strain evidence="1">ATCC 36951</strain>
    </source>
</reference>
<organism evidence="1 2">
    <name type="scientific">Zasmidium cellare ATCC 36951</name>
    <dbReference type="NCBI Taxonomy" id="1080233"/>
    <lineage>
        <taxon>Eukaryota</taxon>
        <taxon>Fungi</taxon>
        <taxon>Dikarya</taxon>
        <taxon>Ascomycota</taxon>
        <taxon>Pezizomycotina</taxon>
        <taxon>Dothideomycetes</taxon>
        <taxon>Dothideomycetidae</taxon>
        <taxon>Mycosphaerellales</taxon>
        <taxon>Mycosphaerellaceae</taxon>
        <taxon>Zasmidium</taxon>
    </lineage>
</organism>
<dbReference type="AlphaFoldDB" id="A0A6A6D1K1"/>
<accession>A0A6A6D1K1</accession>